<name>A0ABY2IAB4_9MICO</name>
<dbReference type="Pfam" id="PF04229">
    <property type="entry name" value="GrpB"/>
    <property type="match status" value="1"/>
</dbReference>
<dbReference type="Proteomes" id="UP000297608">
    <property type="component" value="Unassembled WGS sequence"/>
</dbReference>
<reference evidence="1 2" key="1">
    <citation type="submission" date="2019-03" db="EMBL/GenBank/DDBJ databases">
        <title>Genomics of glacier-inhabiting Cryobacterium strains.</title>
        <authorList>
            <person name="Liu Q."/>
            <person name="Xin Y.-H."/>
        </authorList>
    </citation>
    <scope>NUCLEOTIDE SEQUENCE [LARGE SCALE GENOMIC DNA]</scope>
    <source>
        <strain evidence="1 2">MDB2-B</strain>
    </source>
</reference>
<proteinExistence type="predicted"/>
<dbReference type="EMBL" id="SOFG01000018">
    <property type="protein sequence ID" value="TFB85251.1"/>
    <property type="molecule type" value="Genomic_DNA"/>
</dbReference>
<dbReference type="InterPro" id="IPR043519">
    <property type="entry name" value="NT_sf"/>
</dbReference>
<dbReference type="Gene3D" id="3.30.460.10">
    <property type="entry name" value="Beta Polymerase, domain 2"/>
    <property type="match status" value="1"/>
</dbReference>
<evidence type="ECO:0000313" key="2">
    <source>
        <dbReference type="Proteomes" id="UP000297608"/>
    </source>
</evidence>
<evidence type="ECO:0000313" key="1">
    <source>
        <dbReference type="EMBL" id="TFB85251.1"/>
    </source>
</evidence>
<dbReference type="SUPFAM" id="SSF81301">
    <property type="entry name" value="Nucleotidyltransferase"/>
    <property type="match status" value="1"/>
</dbReference>
<sequence length="187" mass="20610">MTMDYVPRRPDVVTVELVGGSEKRDLELVAYDDGWPVIFRAHRNRLRKALGTTGVEVEHIGSTSVPGLAAKPIIDILVTVSDITAEEDYLAPLLSVGYELRAREPGHRLVRTSARDVHIHILQSGNPAIDRYLLFRNRLRADANDRSLYEATKSALLSDGFDDMNAYAEAKTDVIEAIIARALASGA</sequence>
<accession>A0ABY2IAB4</accession>
<keyword evidence="2" id="KW-1185">Reference proteome</keyword>
<gene>
    <name evidence="1" type="ORF">E3O44_13760</name>
</gene>
<comment type="caution">
    <text evidence="1">The sequence shown here is derived from an EMBL/GenBank/DDBJ whole genome shotgun (WGS) entry which is preliminary data.</text>
</comment>
<organism evidence="1 2">
    <name type="scientific">Cryobacterium algoricola</name>
    <dbReference type="NCBI Taxonomy" id="1259183"/>
    <lineage>
        <taxon>Bacteria</taxon>
        <taxon>Bacillati</taxon>
        <taxon>Actinomycetota</taxon>
        <taxon>Actinomycetes</taxon>
        <taxon>Micrococcales</taxon>
        <taxon>Microbacteriaceae</taxon>
        <taxon>Cryobacterium</taxon>
    </lineage>
</organism>
<dbReference type="InterPro" id="IPR007344">
    <property type="entry name" value="GrpB/CoaE"/>
</dbReference>
<dbReference type="PANTHER" id="PTHR34822:SF1">
    <property type="entry name" value="GRPB FAMILY PROTEIN"/>
    <property type="match status" value="1"/>
</dbReference>
<dbReference type="PANTHER" id="PTHR34822">
    <property type="entry name" value="GRPB DOMAIN PROTEIN (AFU_ORTHOLOGUE AFUA_1G01530)"/>
    <property type="match status" value="1"/>
</dbReference>
<protein>
    <submittedName>
        <fullName evidence="1">GrpB family protein</fullName>
    </submittedName>
</protein>
<dbReference type="RefSeq" id="WP_134535353.1">
    <property type="nucleotide sequence ID" value="NZ_SOFG01000018.1"/>
</dbReference>